<feature type="signal peptide" evidence="1">
    <location>
        <begin position="1"/>
        <end position="25"/>
    </location>
</feature>
<gene>
    <name evidence="2" type="ORF">M124_2452</name>
</gene>
<comment type="caution">
    <text evidence="2">The sequence shown here is derived from an EMBL/GenBank/DDBJ whole genome shotgun (WGS) entry which is preliminary data.</text>
</comment>
<accession>A0A015UIL5</accession>
<dbReference type="CDD" id="cd13120">
    <property type="entry name" value="BF2867_like_N"/>
    <property type="match status" value="1"/>
</dbReference>
<evidence type="ECO:0000313" key="2">
    <source>
        <dbReference type="EMBL" id="EXY73758.1"/>
    </source>
</evidence>
<dbReference type="PATRIC" id="fig|1339315.3.peg.3161"/>
<keyword evidence="1" id="KW-0732">Signal</keyword>
<dbReference type="RefSeq" id="WP_022347797.1">
    <property type="nucleotide sequence ID" value="NZ_JGCY01000343.1"/>
</dbReference>
<protein>
    <submittedName>
        <fullName evidence="2">Putative exported transmembrane protein</fullName>
    </submittedName>
</protein>
<evidence type="ECO:0000313" key="3">
    <source>
        <dbReference type="Proteomes" id="UP000020529"/>
    </source>
</evidence>
<dbReference type="AlphaFoldDB" id="A0A015UIL5"/>
<reference evidence="2 3" key="1">
    <citation type="submission" date="2014-02" db="EMBL/GenBank/DDBJ databases">
        <authorList>
            <person name="Sears C."/>
            <person name="Carroll K."/>
            <person name="Sack B.R."/>
            <person name="Qadri F."/>
            <person name="Myers L.L."/>
            <person name="Chung G.-T."/>
            <person name="Escheverria P."/>
            <person name="Fraser C.M."/>
            <person name="Sadzewicz L."/>
            <person name="Shefchek K.A."/>
            <person name="Tallon L."/>
            <person name="Das S.P."/>
            <person name="Daugherty S."/>
            <person name="Mongodin E.F."/>
        </authorList>
    </citation>
    <scope>NUCLEOTIDE SEQUENCE [LARGE SCALE GENOMIC DNA]</scope>
    <source>
        <strain evidence="3">3988T(B)14</strain>
    </source>
</reference>
<organism evidence="2 3">
    <name type="scientific">Bacteroides fragilis str. 3988T(B)14</name>
    <dbReference type="NCBI Taxonomy" id="1339315"/>
    <lineage>
        <taxon>Bacteria</taxon>
        <taxon>Pseudomonadati</taxon>
        <taxon>Bacteroidota</taxon>
        <taxon>Bacteroidia</taxon>
        <taxon>Bacteroidales</taxon>
        <taxon>Bacteroidaceae</taxon>
        <taxon>Bacteroides</taxon>
    </lineage>
</organism>
<keyword evidence="2" id="KW-0472">Membrane</keyword>
<keyword evidence="2" id="KW-0812">Transmembrane</keyword>
<evidence type="ECO:0000256" key="1">
    <source>
        <dbReference type="SAM" id="SignalP"/>
    </source>
</evidence>
<dbReference type="EMBL" id="JGCY01000343">
    <property type="protein sequence ID" value="EXY73758.1"/>
    <property type="molecule type" value="Genomic_DNA"/>
</dbReference>
<feature type="chain" id="PRO_5001477577" evidence="1">
    <location>
        <begin position="26"/>
        <end position="284"/>
    </location>
</feature>
<sequence>MKKKKNRILSVSGAALCLFFPVLLAACSQEDALPRPLEVSAEVGSPATRAAADSHADDYDKSEFVAGDVIRITDGTKTADYQRVVTGTTGTWQPASGQTALTTIGSETFTASYPTAFTRILADQHTAINFWQSNRLTATGVLDGNKATFSFAPAAAKVTLVVKYGNSDSDKKLPGTASLEGTGIATDASESQTINAYSASAAGTSALQHTYVAIVKPGSRTFVIKVKAGNSGETEKSYTEKAAHTLKAGYNYQYNFTSTNELILNGITVERFVETMETDAGNAT</sequence>
<name>A0A015UIL5_BACFG</name>
<dbReference type="Proteomes" id="UP000020529">
    <property type="component" value="Unassembled WGS sequence"/>
</dbReference>
<proteinExistence type="predicted"/>
<dbReference type="CDD" id="cd13121">
    <property type="entry name" value="BF2867_like_C"/>
    <property type="match status" value="1"/>
</dbReference>
<dbReference type="PROSITE" id="PS51257">
    <property type="entry name" value="PROKAR_LIPOPROTEIN"/>
    <property type="match status" value="1"/>
</dbReference>